<proteinExistence type="inferred from homology"/>
<name>A0A3N2Q9L1_SODAK</name>
<accession>A0A3N2Q9L1</accession>
<dbReference type="SMART" id="SM00512">
    <property type="entry name" value="Skp1"/>
    <property type="match status" value="1"/>
</dbReference>
<dbReference type="InterPro" id="IPR001232">
    <property type="entry name" value="SKP1-like"/>
</dbReference>
<sequence length="91" mass="10565">VTLVSCDGYEFVVLREAVMVSPAIKSMLDPRSRFREAITGRCEFSGITGIILEKVCEYFQYWYRYRDRDDVPDMDIPVELCLELLVAADYL</sequence>
<feature type="non-terminal residue" evidence="7">
    <location>
        <position position="91"/>
    </location>
</feature>
<keyword evidence="4" id="KW-0539">Nucleus</keyword>
<evidence type="ECO:0000313" key="8">
    <source>
        <dbReference type="Proteomes" id="UP000272025"/>
    </source>
</evidence>
<organism evidence="7 8">
    <name type="scientific">Sodiomyces alkalinus (strain CBS 110278 / VKM F-3762 / F11)</name>
    <name type="common">Alkaliphilic filamentous fungus</name>
    <dbReference type="NCBI Taxonomy" id="1314773"/>
    <lineage>
        <taxon>Eukaryota</taxon>
        <taxon>Fungi</taxon>
        <taxon>Dikarya</taxon>
        <taxon>Ascomycota</taxon>
        <taxon>Pezizomycotina</taxon>
        <taxon>Sordariomycetes</taxon>
        <taxon>Hypocreomycetidae</taxon>
        <taxon>Glomerellales</taxon>
        <taxon>Plectosphaerellaceae</taxon>
        <taxon>Sodiomyces</taxon>
    </lineage>
</organism>
<dbReference type="GeneID" id="39575852"/>
<dbReference type="Proteomes" id="UP000272025">
    <property type="component" value="Unassembled WGS sequence"/>
</dbReference>
<evidence type="ECO:0000256" key="3">
    <source>
        <dbReference type="ARBA" id="ARBA00021347"/>
    </source>
</evidence>
<dbReference type="RefSeq" id="XP_028471260.1">
    <property type="nucleotide sequence ID" value="XM_028607374.1"/>
</dbReference>
<dbReference type="InterPro" id="IPR016073">
    <property type="entry name" value="Skp1_comp_POZ"/>
</dbReference>
<evidence type="ECO:0000256" key="1">
    <source>
        <dbReference type="ARBA" id="ARBA00004123"/>
    </source>
</evidence>
<dbReference type="PANTHER" id="PTHR20648">
    <property type="entry name" value="ELONGIN-C"/>
    <property type="match status" value="1"/>
</dbReference>
<dbReference type="EMBL" id="ML119051">
    <property type="protein sequence ID" value="ROT43454.1"/>
    <property type="molecule type" value="Genomic_DNA"/>
</dbReference>
<dbReference type="STRING" id="1314773.A0A3N2Q9L1"/>
<dbReference type="OrthoDB" id="249087at2759"/>
<keyword evidence="8" id="KW-1185">Reference proteome</keyword>
<dbReference type="GO" id="GO:0005634">
    <property type="term" value="C:nucleus"/>
    <property type="evidence" value="ECO:0007669"/>
    <property type="project" value="UniProtKB-SubCell"/>
</dbReference>
<evidence type="ECO:0000256" key="5">
    <source>
        <dbReference type="ARBA" id="ARBA00045385"/>
    </source>
</evidence>
<protein>
    <recommendedName>
        <fullName evidence="3">Elongin-C</fullName>
    </recommendedName>
</protein>
<dbReference type="Pfam" id="PF03931">
    <property type="entry name" value="Skp1_POZ"/>
    <property type="match status" value="1"/>
</dbReference>
<dbReference type="Gene3D" id="3.30.710.10">
    <property type="entry name" value="Potassium Channel Kv1.1, Chain A"/>
    <property type="match status" value="1"/>
</dbReference>
<comment type="function">
    <text evidence="5">Essential component of the SCF (SKP1-CUL1-F-box protein) E3 ubiquitin ligase complexes, which mediate the ubiquitination and subsequent proteasomal degradation of target proteins. Controls sulfur metabolite repression, probably by mediating the inactivation or degradation of the metR transcription factor.</text>
</comment>
<feature type="non-terminal residue" evidence="7">
    <location>
        <position position="1"/>
    </location>
</feature>
<dbReference type="AlphaFoldDB" id="A0A3N2Q9L1"/>
<evidence type="ECO:0000313" key="7">
    <source>
        <dbReference type="EMBL" id="ROT43454.1"/>
    </source>
</evidence>
<dbReference type="InterPro" id="IPR039948">
    <property type="entry name" value="ELC1"/>
</dbReference>
<dbReference type="InterPro" id="IPR011333">
    <property type="entry name" value="SKP1/BTB/POZ_sf"/>
</dbReference>
<feature type="domain" description="SKP1 component POZ" evidence="6">
    <location>
        <begin position="1"/>
        <end position="61"/>
    </location>
</feature>
<evidence type="ECO:0000256" key="2">
    <source>
        <dbReference type="ARBA" id="ARBA00009993"/>
    </source>
</evidence>
<comment type="similarity">
    <text evidence="2">Belongs to the SKP1 family.</text>
</comment>
<dbReference type="FunFam" id="3.30.710.10:FF:000035">
    <property type="entry name" value="Elongin C transcription elongation factor"/>
    <property type="match status" value="1"/>
</dbReference>
<comment type="subcellular location">
    <subcellularLocation>
        <location evidence="1">Nucleus</location>
    </subcellularLocation>
</comment>
<dbReference type="CDD" id="cd18321">
    <property type="entry name" value="BTB_POZ_EloC"/>
    <property type="match status" value="1"/>
</dbReference>
<dbReference type="SUPFAM" id="SSF54695">
    <property type="entry name" value="POZ domain"/>
    <property type="match status" value="1"/>
</dbReference>
<gene>
    <name evidence="7" type="ORF">SODALDRAFT_241904</name>
</gene>
<evidence type="ECO:0000259" key="6">
    <source>
        <dbReference type="Pfam" id="PF03931"/>
    </source>
</evidence>
<dbReference type="GO" id="GO:0006511">
    <property type="term" value="P:ubiquitin-dependent protein catabolic process"/>
    <property type="evidence" value="ECO:0007669"/>
    <property type="project" value="InterPro"/>
</dbReference>
<reference evidence="7 8" key="1">
    <citation type="journal article" date="2018" name="Mol. Ecol.">
        <title>The obligate alkalophilic soda-lake fungus Sodiomyces alkalinus has shifted to a protein diet.</title>
        <authorList>
            <person name="Grum-Grzhimaylo A.A."/>
            <person name="Falkoski D.L."/>
            <person name="van den Heuvel J."/>
            <person name="Valero-Jimenez C.A."/>
            <person name="Min B."/>
            <person name="Choi I.G."/>
            <person name="Lipzen A."/>
            <person name="Daum C.G."/>
            <person name="Aanen D.K."/>
            <person name="Tsang A."/>
            <person name="Henrissat B."/>
            <person name="Bilanenko E.N."/>
            <person name="de Vries R.P."/>
            <person name="van Kan J.A.L."/>
            <person name="Grigoriev I.V."/>
            <person name="Debets A.J.M."/>
        </authorList>
    </citation>
    <scope>NUCLEOTIDE SEQUENCE [LARGE SCALE GENOMIC DNA]</scope>
    <source>
        <strain evidence="7 8">F11</strain>
    </source>
</reference>
<evidence type="ECO:0000256" key="4">
    <source>
        <dbReference type="ARBA" id="ARBA00023242"/>
    </source>
</evidence>